<dbReference type="EMBL" id="VSSQ01015557">
    <property type="protein sequence ID" value="MPM56050.1"/>
    <property type="molecule type" value="Genomic_DNA"/>
</dbReference>
<organism evidence="1">
    <name type="scientific">bioreactor metagenome</name>
    <dbReference type="NCBI Taxonomy" id="1076179"/>
    <lineage>
        <taxon>unclassified sequences</taxon>
        <taxon>metagenomes</taxon>
        <taxon>ecological metagenomes</taxon>
    </lineage>
</organism>
<evidence type="ECO:0000313" key="1">
    <source>
        <dbReference type="EMBL" id="MPM56050.1"/>
    </source>
</evidence>
<comment type="caution">
    <text evidence="1">The sequence shown here is derived from an EMBL/GenBank/DDBJ whole genome shotgun (WGS) entry which is preliminary data.</text>
</comment>
<dbReference type="AlphaFoldDB" id="A0A645ASG5"/>
<sequence length="169" mass="19067">MDCNRKRSGYRTKGTIQRKLPHYHEIAQSLKAILTGGSKDTHCYGQVKGRSLLSDIGRSQVHGYPLARYAGIYGLEGCGNPLLALPDGTVRQPYQIKTDTLGNIYLYYDCNSINTNTCSTVSTTKHIFFTKVRQQQCRWRDSKPELSFSDEKISVSKFTVTVVTAIFFK</sequence>
<protein>
    <submittedName>
        <fullName evidence="1">Uncharacterized protein</fullName>
    </submittedName>
</protein>
<accession>A0A645ASG5</accession>
<proteinExistence type="predicted"/>
<reference evidence="1" key="1">
    <citation type="submission" date="2019-08" db="EMBL/GenBank/DDBJ databases">
        <authorList>
            <person name="Kucharzyk K."/>
            <person name="Murdoch R.W."/>
            <person name="Higgins S."/>
            <person name="Loffler F."/>
        </authorList>
    </citation>
    <scope>NUCLEOTIDE SEQUENCE</scope>
</reference>
<gene>
    <name evidence="1" type="ORF">SDC9_102849</name>
</gene>
<name>A0A645ASG5_9ZZZZ</name>